<accession>A0A7W6ESN5</accession>
<name>A0A7W6ESN5_9BACT</name>
<protein>
    <recommendedName>
        <fullName evidence="3">Tetratricopeptide repeat protein</fullName>
    </recommendedName>
</protein>
<gene>
    <name evidence="1" type="ORF">FHS57_004727</name>
</gene>
<dbReference type="Proteomes" id="UP000541352">
    <property type="component" value="Unassembled WGS sequence"/>
</dbReference>
<dbReference type="EMBL" id="JACIBY010000012">
    <property type="protein sequence ID" value="MBB3840707.1"/>
    <property type="molecule type" value="Genomic_DNA"/>
</dbReference>
<dbReference type="RefSeq" id="WP_183977853.1">
    <property type="nucleotide sequence ID" value="NZ_JACIBY010000012.1"/>
</dbReference>
<organism evidence="1 2">
    <name type="scientific">Runella defluvii</name>
    <dbReference type="NCBI Taxonomy" id="370973"/>
    <lineage>
        <taxon>Bacteria</taxon>
        <taxon>Pseudomonadati</taxon>
        <taxon>Bacteroidota</taxon>
        <taxon>Cytophagia</taxon>
        <taxon>Cytophagales</taxon>
        <taxon>Spirosomataceae</taxon>
        <taxon>Runella</taxon>
    </lineage>
</organism>
<reference evidence="1 2" key="1">
    <citation type="submission" date="2020-08" db="EMBL/GenBank/DDBJ databases">
        <title>Genomic Encyclopedia of Type Strains, Phase IV (KMG-IV): sequencing the most valuable type-strain genomes for metagenomic binning, comparative biology and taxonomic classification.</title>
        <authorList>
            <person name="Goeker M."/>
        </authorList>
    </citation>
    <scope>NUCLEOTIDE SEQUENCE [LARGE SCALE GENOMIC DNA]</scope>
    <source>
        <strain evidence="1 2">DSM 17976</strain>
    </source>
</reference>
<evidence type="ECO:0008006" key="3">
    <source>
        <dbReference type="Google" id="ProtNLM"/>
    </source>
</evidence>
<proteinExistence type="predicted"/>
<evidence type="ECO:0000313" key="1">
    <source>
        <dbReference type="EMBL" id="MBB3840707.1"/>
    </source>
</evidence>
<sequence length="172" mass="19261">MPKNTQKKALNFFEKQEFNKALPLFEEVAANDNRAENWFNVATCAVMARQLPQGQEALAKATTLADKESNPDGLSVGMMHFYFMCALRDSGFVEEGMKELEGFREGYSSLKITDDMFLSIRGLPSLQQFLAMGVGLLKMQTKVLPQEWLAQFGTTLDAEGQAEIAAFVKEQF</sequence>
<comment type="caution">
    <text evidence="1">The sequence shown here is derived from an EMBL/GenBank/DDBJ whole genome shotgun (WGS) entry which is preliminary data.</text>
</comment>
<evidence type="ECO:0000313" key="2">
    <source>
        <dbReference type="Proteomes" id="UP000541352"/>
    </source>
</evidence>
<dbReference type="AlphaFoldDB" id="A0A7W6ESN5"/>
<dbReference type="Gene3D" id="1.25.40.10">
    <property type="entry name" value="Tetratricopeptide repeat domain"/>
    <property type="match status" value="1"/>
</dbReference>
<dbReference type="InterPro" id="IPR011990">
    <property type="entry name" value="TPR-like_helical_dom_sf"/>
</dbReference>
<keyword evidence="2" id="KW-1185">Reference proteome</keyword>